<reference evidence="3 4" key="1">
    <citation type="submission" date="2020-08" db="EMBL/GenBank/DDBJ databases">
        <title>Genome public.</title>
        <authorList>
            <person name="Liu C."/>
            <person name="Sun Q."/>
        </authorList>
    </citation>
    <scope>NUCLEOTIDE SEQUENCE [LARGE SCALE GENOMIC DNA]</scope>
    <source>
        <strain evidence="3 4">NSJ-10</strain>
    </source>
</reference>
<keyword evidence="4" id="KW-1185">Reference proteome</keyword>
<keyword evidence="2" id="KW-1133">Transmembrane helix</keyword>
<feature type="transmembrane region" description="Helical" evidence="2">
    <location>
        <begin position="12"/>
        <end position="33"/>
    </location>
</feature>
<gene>
    <name evidence="3" type="ORF">H8S09_00400</name>
</gene>
<protein>
    <submittedName>
        <fullName evidence="3">Uncharacterized protein</fullName>
    </submittedName>
</protein>
<comment type="caution">
    <text evidence="3">The sequence shown here is derived from an EMBL/GenBank/DDBJ whole genome shotgun (WGS) entry which is preliminary data.</text>
</comment>
<feature type="compositionally biased region" description="Basic and acidic residues" evidence="1">
    <location>
        <begin position="171"/>
        <end position="190"/>
    </location>
</feature>
<dbReference type="AlphaFoldDB" id="A0A8I0AFY2"/>
<organism evidence="3 4">
    <name type="scientific">Coprococcus hominis</name>
    <name type="common">ex Liu et al. 2022</name>
    <dbReference type="NCBI Taxonomy" id="2763039"/>
    <lineage>
        <taxon>Bacteria</taxon>
        <taxon>Bacillati</taxon>
        <taxon>Bacillota</taxon>
        <taxon>Clostridia</taxon>
        <taxon>Lachnospirales</taxon>
        <taxon>Lachnospiraceae</taxon>
        <taxon>Coprococcus</taxon>
    </lineage>
</organism>
<dbReference type="RefSeq" id="WP_117808048.1">
    <property type="nucleotide sequence ID" value="NZ_JACOOX010000001.1"/>
</dbReference>
<name>A0A8I0AFY2_9FIRM</name>
<proteinExistence type="predicted"/>
<evidence type="ECO:0000256" key="2">
    <source>
        <dbReference type="SAM" id="Phobius"/>
    </source>
</evidence>
<keyword evidence="2" id="KW-0472">Membrane</keyword>
<feature type="transmembrane region" description="Helical" evidence="2">
    <location>
        <begin position="127"/>
        <end position="145"/>
    </location>
</feature>
<sequence length="317" mass="35982">MFGTILEQSIFLYVIAATGICGIAAKLIMNGFLKGLVREVGSMKSTKKKALVEIRKRYEELSYLDVGIRDTRSFVEKYIYKLKFGKSYVSSWNSFCSNMMILAAGTGLIGTWWEYRTGSSVFASTQIGMWGIVACGVMQMVYNVFNTRRKCEMLSAELVNYMNNSLANRLKREQEKQMESSKQEAEDRSRSGLKQTAAAIIEPNVIDIDAALAQMGEQKDRRSEKQTEAERKKGREADSKKKNMQESDPARERITAKSKKTMRAEQRRSEKNRRQTATEEQQSLKQTAKAEEREVTEEQIAACDALFDKLLQGISTT</sequence>
<feature type="compositionally biased region" description="Basic and acidic residues" evidence="1">
    <location>
        <begin position="217"/>
        <end position="255"/>
    </location>
</feature>
<evidence type="ECO:0000256" key="1">
    <source>
        <dbReference type="SAM" id="MobiDB-lite"/>
    </source>
</evidence>
<accession>A0A8I0AFY2</accession>
<feature type="region of interest" description="Disordered" evidence="1">
    <location>
        <begin position="215"/>
        <end position="297"/>
    </location>
</feature>
<evidence type="ECO:0000313" key="4">
    <source>
        <dbReference type="Proteomes" id="UP000615234"/>
    </source>
</evidence>
<feature type="transmembrane region" description="Helical" evidence="2">
    <location>
        <begin position="95"/>
        <end position="115"/>
    </location>
</feature>
<feature type="region of interest" description="Disordered" evidence="1">
    <location>
        <begin position="171"/>
        <end position="193"/>
    </location>
</feature>
<evidence type="ECO:0000313" key="3">
    <source>
        <dbReference type="EMBL" id="MBC5661365.1"/>
    </source>
</evidence>
<dbReference type="EMBL" id="JACOOX010000001">
    <property type="protein sequence ID" value="MBC5661365.1"/>
    <property type="molecule type" value="Genomic_DNA"/>
</dbReference>
<keyword evidence="2" id="KW-0812">Transmembrane</keyword>
<dbReference type="Proteomes" id="UP000615234">
    <property type="component" value="Unassembled WGS sequence"/>
</dbReference>
<feature type="compositionally biased region" description="Basic and acidic residues" evidence="1">
    <location>
        <begin position="262"/>
        <end position="277"/>
    </location>
</feature>